<reference evidence="5" key="2">
    <citation type="submission" date="2020-09" db="EMBL/GenBank/DDBJ databases">
        <authorList>
            <person name="Sun Q."/>
            <person name="Ohkuma M."/>
        </authorList>
    </citation>
    <scope>NUCLEOTIDE SEQUENCE</scope>
    <source>
        <strain evidence="5">JCM 13064</strain>
    </source>
</reference>
<keyword evidence="1" id="KW-0808">Transferase</keyword>
<dbReference type="AlphaFoldDB" id="A0A917R3S2"/>
<evidence type="ECO:0000256" key="3">
    <source>
        <dbReference type="ARBA" id="ARBA00023012"/>
    </source>
</evidence>
<dbReference type="Pfam" id="PF02518">
    <property type="entry name" value="HATPase_c"/>
    <property type="match status" value="1"/>
</dbReference>
<organism evidence="5 6">
    <name type="scientific">Sphaerisporangium melleum</name>
    <dbReference type="NCBI Taxonomy" id="321316"/>
    <lineage>
        <taxon>Bacteria</taxon>
        <taxon>Bacillati</taxon>
        <taxon>Actinomycetota</taxon>
        <taxon>Actinomycetes</taxon>
        <taxon>Streptosporangiales</taxon>
        <taxon>Streptosporangiaceae</taxon>
        <taxon>Sphaerisporangium</taxon>
    </lineage>
</organism>
<evidence type="ECO:0000259" key="4">
    <source>
        <dbReference type="Pfam" id="PF02518"/>
    </source>
</evidence>
<evidence type="ECO:0000256" key="2">
    <source>
        <dbReference type="ARBA" id="ARBA00022777"/>
    </source>
</evidence>
<proteinExistence type="predicted"/>
<accession>A0A917R3S2</accession>
<keyword evidence="6" id="KW-1185">Reference proteome</keyword>
<sequence>MYEELRMRGKRSLAAAIEDYLTEWSERTGISVEVWAMPRERVTGPVADAVYAVVLEALSNVERHSGAHTLSIALTTGRGGLRLTVSDNGIGFPPGRTGRGMDTMKRRFSEVGGTLTINSVVGEGTTVSGHI</sequence>
<dbReference type="Proteomes" id="UP000645217">
    <property type="component" value="Unassembled WGS sequence"/>
</dbReference>
<dbReference type="EMBL" id="BMNT01000017">
    <property type="protein sequence ID" value="GGK88722.1"/>
    <property type="molecule type" value="Genomic_DNA"/>
</dbReference>
<name>A0A917R3S2_9ACTN</name>
<dbReference type="InterPro" id="IPR003594">
    <property type="entry name" value="HATPase_dom"/>
</dbReference>
<dbReference type="SUPFAM" id="SSF55874">
    <property type="entry name" value="ATPase domain of HSP90 chaperone/DNA topoisomerase II/histidine kinase"/>
    <property type="match status" value="1"/>
</dbReference>
<protein>
    <recommendedName>
        <fullName evidence="4">Histidine kinase/HSP90-like ATPase domain-containing protein</fullName>
    </recommendedName>
</protein>
<evidence type="ECO:0000256" key="1">
    <source>
        <dbReference type="ARBA" id="ARBA00022679"/>
    </source>
</evidence>
<dbReference type="PANTHER" id="PTHR24421">
    <property type="entry name" value="NITRATE/NITRITE SENSOR PROTEIN NARX-RELATED"/>
    <property type="match status" value="1"/>
</dbReference>
<feature type="domain" description="Histidine kinase/HSP90-like ATPase" evidence="4">
    <location>
        <begin position="48"/>
        <end position="128"/>
    </location>
</feature>
<keyword evidence="3" id="KW-0902">Two-component regulatory system</keyword>
<dbReference type="InterPro" id="IPR050482">
    <property type="entry name" value="Sensor_HK_TwoCompSys"/>
</dbReference>
<keyword evidence="2" id="KW-0418">Kinase</keyword>
<comment type="caution">
    <text evidence="5">The sequence shown here is derived from an EMBL/GenBank/DDBJ whole genome shotgun (WGS) entry which is preliminary data.</text>
</comment>
<evidence type="ECO:0000313" key="6">
    <source>
        <dbReference type="Proteomes" id="UP000645217"/>
    </source>
</evidence>
<reference evidence="5" key="1">
    <citation type="journal article" date="2014" name="Int. J. Syst. Evol. Microbiol.">
        <title>Complete genome sequence of Corynebacterium casei LMG S-19264T (=DSM 44701T), isolated from a smear-ripened cheese.</title>
        <authorList>
            <consortium name="US DOE Joint Genome Institute (JGI-PGF)"/>
            <person name="Walter F."/>
            <person name="Albersmeier A."/>
            <person name="Kalinowski J."/>
            <person name="Ruckert C."/>
        </authorList>
    </citation>
    <scope>NUCLEOTIDE SEQUENCE</scope>
    <source>
        <strain evidence="5">JCM 13064</strain>
    </source>
</reference>
<dbReference type="GO" id="GO:0000160">
    <property type="term" value="P:phosphorelay signal transduction system"/>
    <property type="evidence" value="ECO:0007669"/>
    <property type="project" value="UniProtKB-KW"/>
</dbReference>
<dbReference type="InterPro" id="IPR036890">
    <property type="entry name" value="HATPase_C_sf"/>
</dbReference>
<dbReference type="Gene3D" id="3.30.565.10">
    <property type="entry name" value="Histidine kinase-like ATPase, C-terminal domain"/>
    <property type="match status" value="1"/>
</dbReference>
<evidence type="ECO:0000313" key="5">
    <source>
        <dbReference type="EMBL" id="GGK88722.1"/>
    </source>
</evidence>
<gene>
    <name evidence="5" type="ORF">GCM10007964_34230</name>
</gene>
<dbReference type="GO" id="GO:0016301">
    <property type="term" value="F:kinase activity"/>
    <property type="evidence" value="ECO:0007669"/>
    <property type="project" value="UniProtKB-KW"/>
</dbReference>
<dbReference type="CDD" id="cd16917">
    <property type="entry name" value="HATPase_UhpB-NarQ-NarX-like"/>
    <property type="match status" value="1"/>
</dbReference>